<proteinExistence type="predicted"/>
<evidence type="ECO:0000313" key="3">
    <source>
        <dbReference type="Proteomes" id="UP000054047"/>
    </source>
</evidence>
<dbReference type="EMBL" id="KN736518">
    <property type="protein sequence ID" value="KIH55929.1"/>
    <property type="molecule type" value="Genomic_DNA"/>
</dbReference>
<feature type="region of interest" description="Disordered" evidence="1">
    <location>
        <begin position="1"/>
        <end position="21"/>
    </location>
</feature>
<gene>
    <name evidence="2" type="ORF">ANCDUO_13900</name>
</gene>
<evidence type="ECO:0000313" key="2">
    <source>
        <dbReference type="EMBL" id="KIH55929.1"/>
    </source>
</evidence>
<dbReference type="OrthoDB" id="448893at2759"/>
<dbReference type="Proteomes" id="UP000054047">
    <property type="component" value="Unassembled WGS sequence"/>
</dbReference>
<keyword evidence="3" id="KW-1185">Reference proteome</keyword>
<evidence type="ECO:0000256" key="1">
    <source>
        <dbReference type="SAM" id="MobiDB-lite"/>
    </source>
</evidence>
<name>A0A0C2GAK9_9BILA</name>
<dbReference type="AlphaFoldDB" id="A0A0C2GAK9"/>
<organism evidence="2 3">
    <name type="scientific">Ancylostoma duodenale</name>
    <dbReference type="NCBI Taxonomy" id="51022"/>
    <lineage>
        <taxon>Eukaryota</taxon>
        <taxon>Metazoa</taxon>
        <taxon>Ecdysozoa</taxon>
        <taxon>Nematoda</taxon>
        <taxon>Chromadorea</taxon>
        <taxon>Rhabditida</taxon>
        <taxon>Rhabditina</taxon>
        <taxon>Rhabditomorpha</taxon>
        <taxon>Strongyloidea</taxon>
        <taxon>Ancylostomatidae</taxon>
        <taxon>Ancylostomatinae</taxon>
        <taxon>Ancylostoma</taxon>
    </lineage>
</organism>
<evidence type="ECO:0008006" key="4">
    <source>
        <dbReference type="Google" id="ProtNLM"/>
    </source>
</evidence>
<protein>
    <recommendedName>
        <fullName evidence="4">Glycosyltransferase subfamily 4-like N-terminal domain-containing protein</fullName>
    </recommendedName>
</protein>
<accession>A0A0C2GAK9</accession>
<reference evidence="2 3" key="1">
    <citation type="submission" date="2013-12" db="EMBL/GenBank/DDBJ databases">
        <title>Draft genome of the parsitic nematode Ancylostoma duodenale.</title>
        <authorList>
            <person name="Mitreva M."/>
        </authorList>
    </citation>
    <scope>NUCLEOTIDE SEQUENCE [LARGE SCALE GENOMIC DNA]</scope>
    <source>
        <strain evidence="2 3">Zhejiang</strain>
    </source>
</reference>
<dbReference type="SUPFAM" id="SSF53756">
    <property type="entry name" value="UDP-Glycosyltransferase/glycogen phosphorylase"/>
    <property type="match status" value="1"/>
</dbReference>
<sequence length="144" mass="16818">MNDYRNRVTQKGPRQPARGEQRRSTKCYQNCLGVLAIPCSWKLFFINPIQMHVVIIHPEQWNGGSDRCTVALIRHFVSKGYKVTWLTTMIDEYWKDHKFDGVDIREVGLKLHPGDWWSQNVALGWYLVLNNIKPDLVVVDHSAR</sequence>
<dbReference type="Gene3D" id="3.40.50.2000">
    <property type="entry name" value="Glycogen Phosphorylase B"/>
    <property type="match status" value="1"/>
</dbReference>